<evidence type="ECO:0000313" key="12">
    <source>
        <dbReference type="Proteomes" id="UP000051036"/>
    </source>
</evidence>
<dbReference type="PANTHER" id="PTHR11749">
    <property type="entry name" value="RIBULOSE-5-PHOSPHATE-3-EPIMERASE"/>
    <property type="match status" value="1"/>
</dbReference>
<organism evidence="11 12">
    <name type="scientific">Lactobacillus kalixensis DSM 16043</name>
    <dbReference type="NCBI Taxonomy" id="1423763"/>
    <lineage>
        <taxon>Bacteria</taxon>
        <taxon>Bacillati</taxon>
        <taxon>Bacillota</taxon>
        <taxon>Bacilli</taxon>
        <taxon>Lactobacillales</taxon>
        <taxon>Lactobacillaceae</taxon>
        <taxon>Lactobacillus</taxon>
    </lineage>
</organism>
<name>A0A0R1UJW9_9LACO</name>
<keyword evidence="8" id="KW-0479">Metal-binding</keyword>
<gene>
    <name evidence="11" type="ORF">FC46_GL000562</name>
</gene>
<dbReference type="EC" id="5.1.3.1" evidence="7 10"/>
<dbReference type="GO" id="GO:0006098">
    <property type="term" value="P:pentose-phosphate shunt"/>
    <property type="evidence" value="ECO:0007669"/>
    <property type="project" value="UniProtKB-UniRule"/>
</dbReference>
<comment type="cofactor">
    <cofactor evidence="5">
        <name>Fe(2+)</name>
        <dbReference type="ChEBI" id="CHEBI:29033"/>
    </cofactor>
</comment>
<evidence type="ECO:0000256" key="5">
    <source>
        <dbReference type="ARBA" id="ARBA00001954"/>
    </source>
</evidence>
<evidence type="ECO:0000256" key="1">
    <source>
        <dbReference type="ARBA" id="ARBA00001782"/>
    </source>
</evidence>
<dbReference type="PROSITE" id="PS01086">
    <property type="entry name" value="RIBUL_P_3_EPIMER_2"/>
    <property type="match status" value="1"/>
</dbReference>
<dbReference type="InterPro" id="IPR000056">
    <property type="entry name" value="Ribul_P_3_epim-like"/>
</dbReference>
<accession>A0A0R1UJW9</accession>
<evidence type="ECO:0000256" key="10">
    <source>
        <dbReference type="NCBIfam" id="TIGR01163"/>
    </source>
</evidence>
<dbReference type="Gene3D" id="3.20.20.70">
    <property type="entry name" value="Aldolase class I"/>
    <property type="match status" value="1"/>
</dbReference>
<comment type="cofactor">
    <cofactor evidence="2">
        <name>Mn(2+)</name>
        <dbReference type="ChEBI" id="CHEBI:29035"/>
    </cofactor>
</comment>
<dbReference type="AlphaFoldDB" id="A0A0R1UJW9"/>
<dbReference type="STRING" id="1423763.FC46_GL000562"/>
<comment type="cofactor">
    <cofactor evidence="4">
        <name>Zn(2+)</name>
        <dbReference type="ChEBI" id="CHEBI:29105"/>
    </cofactor>
</comment>
<comment type="caution">
    <text evidence="11">The sequence shown here is derived from an EMBL/GenBank/DDBJ whole genome shotgun (WGS) entry which is preliminary data.</text>
</comment>
<dbReference type="PROSITE" id="PS01085">
    <property type="entry name" value="RIBUL_P_3_EPIMER_1"/>
    <property type="match status" value="1"/>
</dbReference>
<sequence>MIIAPSILNANNLQLKKEIGKAVDAGITRFHIDIMDGHFVPNLSYGPQLVSDFKREFPMIDAGIHLMSDNPKTLVPEFVKAGADLIELHYEAMSEEDLDYWIDYLISNGVKAGLVLNPETPISVVKKFAPKINQLLLMTVHPGFGGQGFLPESSERIEKARSLLDKNGFNIPIEVDGGIDDQTAQIAANSGAEIFVAGSYIFGKDSIQAQIDRLTEVLK</sequence>
<comment type="cofactor">
    <cofactor evidence="3">
        <name>Co(2+)</name>
        <dbReference type="ChEBI" id="CHEBI:48828"/>
    </cofactor>
</comment>
<evidence type="ECO:0000256" key="3">
    <source>
        <dbReference type="ARBA" id="ARBA00001941"/>
    </source>
</evidence>
<comment type="catalytic activity">
    <reaction evidence="1">
        <text>D-ribulose 5-phosphate = D-xylulose 5-phosphate</text>
        <dbReference type="Rhea" id="RHEA:13677"/>
        <dbReference type="ChEBI" id="CHEBI:57737"/>
        <dbReference type="ChEBI" id="CHEBI:58121"/>
        <dbReference type="EC" id="5.1.3.1"/>
    </reaction>
</comment>
<dbReference type="InterPro" id="IPR026019">
    <property type="entry name" value="Ribul_P_3_epim"/>
</dbReference>
<dbReference type="NCBIfam" id="TIGR01163">
    <property type="entry name" value="rpe"/>
    <property type="match status" value="1"/>
</dbReference>
<dbReference type="GO" id="GO:0046872">
    <property type="term" value="F:metal ion binding"/>
    <property type="evidence" value="ECO:0007669"/>
    <property type="project" value="UniProtKB-KW"/>
</dbReference>
<evidence type="ECO:0000256" key="8">
    <source>
        <dbReference type="ARBA" id="ARBA00022723"/>
    </source>
</evidence>
<dbReference type="EMBL" id="AZFM01000019">
    <property type="protein sequence ID" value="KRL89659.1"/>
    <property type="molecule type" value="Genomic_DNA"/>
</dbReference>
<keyword evidence="9" id="KW-0413">Isomerase</keyword>
<dbReference type="GO" id="GO:0005975">
    <property type="term" value="P:carbohydrate metabolic process"/>
    <property type="evidence" value="ECO:0007669"/>
    <property type="project" value="InterPro"/>
</dbReference>
<dbReference type="RefSeq" id="WP_057798940.1">
    <property type="nucleotide sequence ID" value="NZ_AZFM01000019.1"/>
</dbReference>
<dbReference type="GO" id="GO:0004750">
    <property type="term" value="F:D-ribulose-phosphate 3-epimerase activity"/>
    <property type="evidence" value="ECO:0007669"/>
    <property type="project" value="UniProtKB-UniRule"/>
</dbReference>
<evidence type="ECO:0000256" key="4">
    <source>
        <dbReference type="ARBA" id="ARBA00001947"/>
    </source>
</evidence>
<evidence type="ECO:0000256" key="9">
    <source>
        <dbReference type="ARBA" id="ARBA00023235"/>
    </source>
</evidence>
<comment type="similarity">
    <text evidence="6">Belongs to the ribulose-phosphate 3-epimerase family.</text>
</comment>
<dbReference type="InterPro" id="IPR013785">
    <property type="entry name" value="Aldolase_TIM"/>
</dbReference>
<dbReference type="PATRIC" id="fig|1423763.3.peg.566"/>
<dbReference type="Pfam" id="PF00834">
    <property type="entry name" value="Ribul_P_3_epim"/>
    <property type="match status" value="1"/>
</dbReference>
<dbReference type="GO" id="GO:0005737">
    <property type="term" value="C:cytoplasm"/>
    <property type="evidence" value="ECO:0007669"/>
    <property type="project" value="UniProtKB-ARBA"/>
</dbReference>
<protein>
    <recommendedName>
        <fullName evidence="7 10">Ribulose-phosphate 3-epimerase</fullName>
        <ecNumber evidence="7 10">5.1.3.1</ecNumber>
    </recommendedName>
</protein>
<evidence type="ECO:0000256" key="6">
    <source>
        <dbReference type="ARBA" id="ARBA00009541"/>
    </source>
</evidence>
<reference evidence="11 12" key="1">
    <citation type="journal article" date="2015" name="Genome Announc.">
        <title>Expanding the biotechnology potential of lactobacilli through comparative genomics of 213 strains and associated genera.</title>
        <authorList>
            <person name="Sun Z."/>
            <person name="Harris H.M."/>
            <person name="McCann A."/>
            <person name="Guo C."/>
            <person name="Argimon S."/>
            <person name="Zhang W."/>
            <person name="Yang X."/>
            <person name="Jeffery I.B."/>
            <person name="Cooney J.C."/>
            <person name="Kagawa T.F."/>
            <person name="Liu W."/>
            <person name="Song Y."/>
            <person name="Salvetti E."/>
            <person name="Wrobel A."/>
            <person name="Rasinkangas P."/>
            <person name="Parkhill J."/>
            <person name="Rea M.C."/>
            <person name="O'Sullivan O."/>
            <person name="Ritari J."/>
            <person name="Douillard F.P."/>
            <person name="Paul Ross R."/>
            <person name="Yang R."/>
            <person name="Briner A.E."/>
            <person name="Felis G.E."/>
            <person name="de Vos W.M."/>
            <person name="Barrangou R."/>
            <person name="Klaenhammer T.R."/>
            <person name="Caufield P.W."/>
            <person name="Cui Y."/>
            <person name="Zhang H."/>
            <person name="O'Toole P.W."/>
        </authorList>
    </citation>
    <scope>NUCLEOTIDE SEQUENCE [LARGE SCALE GENOMIC DNA]</scope>
    <source>
        <strain evidence="11 12">DSM 16043</strain>
    </source>
</reference>
<keyword evidence="12" id="KW-1185">Reference proteome</keyword>
<proteinExistence type="inferred from homology"/>
<dbReference type="FunFam" id="3.20.20.70:FF:000004">
    <property type="entry name" value="Ribulose-phosphate 3-epimerase"/>
    <property type="match status" value="1"/>
</dbReference>
<evidence type="ECO:0000256" key="7">
    <source>
        <dbReference type="ARBA" id="ARBA00013188"/>
    </source>
</evidence>
<dbReference type="NCBIfam" id="NF004076">
    <property type="entry name" value="PRK05581.1-4"/>
    <property type="match status" value="1"/>
</dbReference>
<evidence type="ECO:0000256" key="2">
    <source>
        <dbReference type="ARBA" id="ARBA00001936"/>
    </source>
</evidence>
<dbReference type="SUPFAM" id="SSF51366">
    <property type="entry name" value="Ribulose-phoshate binding barrel"/>
    <property type="match status" value="1"/>
</dbReference>
<dbReference type="InterPro" id="IPR011060">
    <property type="entry name" value="RibuloseP-bd_barrel"/>
</dbReference>
<evidence type="ECO:0000313" key="11">
    <source>
        <dbReference type="EMBL" id="KRL89659.1"/>
    </source>
</evidence>
<dbReference type="CDD" id="cd00429">
    <property type="entry name" value="RPE"/>
    <property type="match status" value="1"/>
</dbReference>
<dbReference type="OrthoDB" id="1645589at2"/>
<dbReference type="Proteomes" id="UP000051036">
    <property type="component" value="Unassembled WGS sequence"/>
</dbReference>